<evidence type="ECO:0000256" key="5">
    <source>
        <dbReference type="ARBA" id="ARBA00023295"/>
    </source>
</evidence>
<comment type="similarity">
    <text evidence="2">Belongs to the glycosyl hydrolase 36 family.</text>
</comment>
<feature type="binding site" evidence="8">
    <location>
        <position position="529"/>
    </location>
    <ligand>
        <name>substrate</name>
    </ligand>
</feature>
<evidence type="ECO:0000256" key="8">
    <source>
        <dbReference type="PIRSR" id="PIRSR005536-2"/>
    </source>
</evidence>
<feature type="binding site" evidence="8">
    <location>
        <begin position="369"/>
        <end position="370"/>
    </location>
    <ligand>
        <name>substrate</name>
    </ligand>
</feature>
<feature type="domain" description="Glycosyl hydrolase family 36 N-terminal" evidence="10">
    <location>
        <begin position="29"/>
        <end position="288"/>
    </location>
</feature>
<dbReference type="InterPro" id="IPR031704">
    <property type="entry name" value="Glyco_hydro_36_N"/>
</dbReference>
<feature type="domain" description="Glycosyl hydrolase family 36 C-terminal" evidence="9">
    <location>
        <begin position="652"/>
        <end position="730"/>
    </location>
</feature>
<comment type="caution">
    <text evidence="11">The sequence shown here is derived from an EMBL/GenBank/DDBJ whole genome shotgun (WGS) entry which is preliminary data.</text>
</comment>
<dbReference type="SUPFAM" id="SSF51445">
    <property type="entry name" value="(Trans)glycosidases"/>
    <property type="match status" value="1"/>
</dbReference>
<protein>
    <recommendedName>
        <fullName evidence="3 6">Alpha-galactosidase</fullName>
        <ecNumber evidence="3 6">3.2.1.22</ecNumber>
    </recommendedName>
</protein>
<dbReference type="CDD" id="cd14791">
    <property type="entry name" value="GH36"/>
    <property type="match status" value="1"/>
</dbReference>
<evidence type="ECO:0000256" key="2">
    <source>
        <dbReference type="ARBA" id="ARBA00006202"/>
    </source>
</evidence>
<evidence type="ECO:0000259" key="9">
    <source>
        <dbReference type="Pfam" id="PF16874"/>
    </source>
</evidence>
<accession>A0A929MRG0</accession>
<dbReference type="InterPro" id="IPR038417">
    <property type="entry name" value="Alpga-gal_N_sf"/>
</dbReference>
<name>A0A929MRG0_ABIDE</name>
<dbReference type="InterPro" id="IPR050985">
    <property type="entry name" value="Alpha-glycosidase_related"/>
</dbReference>
<dbReference type="PRINTS" id="PR00743">
    <property type="entry name" value="GLHYDRLASE36"/>
</dbReference>
<dbReference type="FunFam" id="3.20.20.70:FF:000118">
    <property type="entry name" value="Alpha-galactosidase"/>
    <property type="match status" value="1"/>
</dbReference>
<dbReference type="Gene3D" id="3.20.20.70">
    <property type="entry name" value="Aldolase class I"/>
    <property type="match status" value="1"/>
</dbReference>
<dbReference type="Pfam" id="PF16874">
    <property type="entry name" value="Glyco_hydro_36C"/>
    <property type="match status" value="1"/>
</dbReference>
<feature type="binding site" evidence="8">
    <location>
        <position position="202"/>
    </location>
    <ligand>
        <name>substrate</name>
    </ligand>
</feature>
<keyword evidence="5 6" id="KW-0326">Glycosidase</keyword>
<reference evidence="11" key="1">
    <citation type="submission" date="2020-04" db="EMBL/GenBank/DDBJ databases">
        <title>Deep metagenomics examines the oral microbiome during advanced dental caries in children, revealing novel taxa and co-occurrences with host molecules.</title>
        <authorList>
            <person name="Baker J.L."/>
            <person name="Morton J.T."/>
            <person name="Dinis M."/>
            <person name="Alvarez R."/>
            <person name="Tran N.C."/>
            <person name="Knight R."/>
            <person name="Edlund A."/>
        </authorList>
    </citation>
    <scope>NUCLEOTIDE SEQUENCE</scope>
    <source>
        <strain evidence="11">JCVI_23_bin.16</strain>
    </source>
</reference>
<dbReference type="Gene3D" id="2.70.98.60">
    <property type="entry name" value="alpha-galactosidase from lactobacil brevis"/>
    <property type="match status" value="1"/>
</dbReference>
<dbReference type="AlphaFoldDB" id="A0A929MRG0"/>
<dbReference type="EMBL" id="JABZFV010000015">
    <property type="protein sequence ID" value="MBF0934351.1"/>
    <property type="molecule type" value="Genomic_DNA"/>
</dbReference>
<evidence type="ECO:0000313" key="12">
    <source>
        <dbReference type="Proteomes" id="UP000757900"/>
    </source>
</evidence>
<dbReference type="GO" id="GO:0016052">
    <property type="term" value="P:carbohydrate catabolic process"/>
    <property type="evidence" value="ECO:0007669"/>
    <property type="project" value="InterPro"/>
</dbReference>
<comment type="catalytic activity">
    <reaction evidence="1 6">
        <text>Hydrolysis of terminal, non-reducing alpha-D-galactose residues in alpha-D-galactosides, including galactose oligosaccharides, galactomannans and galactolipids.</text>
        <dbReference type="EC" id="3.2.1.22"/>
    </reaction>
</comment>
<dbReference type="Pfam" id="PF16875">
    <property type="entry name" value="Glyco_hydro_36N"/>
    <property type="match status" value="1"/>
</dbReference>
<sequence>MEVIFDSSQQVFHLRNKKLSYLIQLERFGYVTHLYFGQRLEHYSGIAAYPRIHRDFEVESVEFGADVRDFSVGNLLYEYSQYNRGDFRHPALVLRHADGSTVSDFRYDRHEIVAGSPTLEGLPHAKVDGGQEAVTLKIYLKDALKSLELVLSYTIFEGQTIVVRSATLHNKGSETSRIEKISSFQLDLPPRQAELIHLNGTWARERFVEREAIHHGIKVLDSKRGTSSHHQSPYMAIVAPETTEHLGQALGAQLIYSGSFEMSVQMDSYNQIRLQSGIQSLGLDWALAPGETFQSPQVVLAYSTRGLNGLSQAYHNFVSQHLIPRRFRGVERPILINNWEATYFDFDQPRLHDLIDQAADLGIELFVLDDGWFGQRNHDNSSLGDWFEQESKLPQGLAGLSDYVHEKGMKFGLWFEPEMISENSELFRAHPEWAIQTPGRSLTTGRQQLVLNMANPDVRDNLFQQISKILNQVPIDYIKWDMNRHLTEVYALHLPGQAQGQVAHRYTLGVYDLMERLTNAYPHILFESCSGGGGRFDLGILAYMPQTWTSDNTDAVERLKIQYGTSMMVPQHTMGAHVSAVPNHQTHRVTPLATRAQVAYFGDFGYELDLTKLPKEELESIRQQVNFYKQHRALFQFGRFSRLLSPFQDKLTAWMVVNPEQDQAMVLLAQTLTQASMPLQVLKLQDLCPERRYQVKSEEQAFVATGAELMQVGFYVFPQLVGDYASRLYHVKALVD</sequence>
<dbReference type="InterPro" id="IPR013785">
    <property type="entry name" value="Aldolase_TIM"/>
</dbReference>
<dbReference type="PROSITE" id="PS00512">
    <property type="entry name" value="ALPHA_GALACTOSIDASE"/>
    <property type="match status" value="1"/>
</dbReference>
<keyword evidence="4 6" id="KW-0378">Hydrolase</keyword>
<feature type="active site" description="Proton donor" evidence="7">
    <location>
        <position position="551"/>
    </location>
</feature>
<dbReference type="InterPro" id="IPR031705">
    <property type="entry name" value="Glyco_hydro_36_C"/>
</dbReference>
<proteinExistence type="inferred from homology"/>
<evidence type="ECO:0000256" key="4">
    <source>
        <dbReference type="ARBA" id="ARBA00022801"/>
    </source>
</evidence>
<feature type="binding site" evidence="8">
    <location>
        <position position="551"/>
    </location>
    <ligand>
        <name>substrate</name>
    </ligand>
</feature>
<feature type="active site" description="Nucleophile" evidence="7">
    <location>
        <position position="481"/>
    </location>
</feature>
<evidence type="ECO:0000313" key="11">
    <source>
        <dbReference type="EMBL" id="MBF0934351.1"/>
    </source>
</evidence>
<organism evidence="11 12">
    <name type="scientific">Abiotrophia defectiva</name>
    <name type="common">Streptococcus defectivus</name>
    <dbReference type="NCBI Taxonomy" id="46125"/>
    <lineage>
        <taxon>Bacteria</taxon>
        <taxon>Bacillati</taxon>
        <taxon>Bacillota</taxon>
        <taxon>Bacilli</taxon>
        <taxon>Lactobacillales</taxon>
        <taxon>Aerococcaceae</taxon>
        <taxon>Abiotrophia</taxon>
    </lineage>
</organism>
<evidence type="ECO:0000256" key="6">
    <source>
        <dbReference type="PIRNR" id="PIRNR005536"/>
    </source>
</evidence>
<dbReference type="InterPro" id="IPR013780">
    <property type="entry name" value="Glyco_hydro_b"/>
</dbReference>
<dbReference type="InterPro" id="IPR017853">
    <property type="entry name" value="GH"/>
</dbReference>
<dbReference type="PANTHER" id="PTHR43053:SF3">
    <property type="entry name" value="ALPHA-GALACTOSIDASE C-RELATED"/>
    <property type="match status" value="1"/>
</dbReference>
<evidence type="ECO:0000259" key="10">
    <source>
        <dbReference type="Pfam" id="PF16875"/>
    </source>
</evidence>
<dbReference type="InterPro" id="IPR002252">
    <property type="entry name" value="Glyco_hydro_36"/>
</dbReference>
<evidence type="ECO:0000256" key="3">
    <source>
        <dbReference type="ARBA" id="ARBA00012755"/>
    </source>
</evidence>
<gene>
    <name evidence="11" type="ORF">HXK00_01750</name>
</gene>
<dbReference type="Proteomes" id="UP000757900">
    <property type="component" value="Unassembled WGS sequence"/>
</dbReference>
<dbReference type="PANTHER" id="PTHR43053">
    <property type="entry name" value="GLYCOSIDASE FAMILY 31"/>
    <property type="match status" value="1"/>
</dbReference>
<evidence type="ECO:0000256" key="7">
    <source>
        <dbReference type="PIRSR" id="PIRSR005536-1"/>
    </source>
</evidence>
<dbReference type="PIRSF" id="PIRSF005536">
    <property type="entry name" value="Agal"/>
    <property type="match status" value="1"/>
</dbReference>
<feature type="binding site" evidence="8">
    <location>
        <position position="446"/>
    </location>
    <ligand>
        <name>substrate</name>
    </ligand>
</feature>
<dbReference type="Pfam" id="PF02065">
    <property type="entry name" value="Melibiase"/>
    <property type="match status" value="1"/>
</dbReference>
<dbReference type="GO" id="GO:0004557">
    <property type="term" value="F:alpha-galactosidase activity"/>
    <property type="evidence" value="ECO:0007669"/>
    <property type="project" value="UniProtKB-UniRule"/>
</dbReference>
<dbReference type="EC" id="3.2.1.22" evidence="3 6"/>
<dbReference type="Gene3D" id="2.60.40.1180">
    <property type="entry name" value="Golgi alpha-mannosidase II"/>
    <property type="match status" value="1"/>
</dbReference>
<evidence type="ECO:0000256" key="1">
    <source>
        <dbReference type="ARBA" id="ARBA00001255"/>
    </source>
</evidence>
<feature type="binding site" evidence="8">
    <location>
        <begin position="479"/>
        <end position="483"/>
    </location>
    <ligand>
        <name>substrate</name>
    </ligand>
</feature>
<dbReference type="InterPro" id="IPR000111">
    <property type="entry name" value="Glyco_hydro_27/36_CS"/>
</dbReference>